<dbReference type="SUPFAM" id="SSF52540">
    <property type="entry name" value="P-loop containing nucleoside triphosphate hydrolases"/>
    <property type="match status" value="1"/>
</dbReference>
<name>A0A2R6R1X4_ACTCC</name>
<dbReference type="Gene3D" id="3.40.50.10140">
    <property type="entry name" value="Toll/interleukin-1 receptor homology (TIR) domain"/>
    <property type="match status" value="1"/>
</dbReference>
<evidence type="ECO:0000256" key="2">
    <source>
        <dbReference type="ARBA" id="ARBA00022737"/>
    </source>
</evidence>
<dbReference type="Gramene" id="PSS19236">
    <property type="protein sequence ID" value="PSS19236"/>
    <property type="gene ID" value="CEY00_Acc11278"/>
</dbReference>
<evidence type="ECO:0000313" key="5">
    <source>
        <dbReference type="EMBL" id="PSS19236.1"/>
    </source>
</evidence>
<protein>
    <submittedName>
        <fullName evidence="5">TMV resistance protein like</fullName>
    </submittedName>
</protein>
<dbReference type="Proteomes" id="UP000241394">
    <property type="component" value="Chromosome LG10"/>
</dbReference>
<dbReference type="InterPro" id="IPR042197">
    <property type="entry name" value="Apaf_helical"/>
</dbReference>
<evidence type="ECO:0000313" key="6">
    <source>
        <dbReference type="Proteomes" id="UP000241394"/>
    </source>
</evidence>
<reference evidence="5 6" key="1">
    <citation type="submission" date="2017-07" db="EMBL/GenBank/DDBJ databases">
        <title>An improved, manually edited Actinidia chinensis var. chinensis (kiwifruit) genome highlights the challenges associated with draft genomes and gene prediction in plants.</title>
        <authorList>
            <person name="Pilkington S."/>
            <person name="Crowhurst R."/>
            <person name="Hilario E."/>
            <person name="Nardozza S."/>
            <person name="Fraser L."/>
            <person name="Peng Y."/>
            <person name="Gunaseelan K."/>
            <person name="Simpson R."/>
            <person name="Tahir J."/>
            <person name="Deroles S."/>
            <person name="Templeton K."/>
            <person name="Luo Z."/>
            <person name="Davy M."/>
            <person name="Cheng C."/>
            <person name="Mcneilage M."/>
            <person name="Scaglione D."/>
            <person name="Liu Y."/>
            <person name="Zhang Q."/>
            <person name="Datson P."/>
            <person name="De Silva N."/>
            <person name="Gardiner S."/>
            <person name="Bassett H."/>
            <person name="Chagne D."/>
            <person name="Mccallum J."/>
            <person name="Dzierzon H."/>
            <person name="Deng C."/>
            <person name="Wang Y.-Y."/>
            <person name="Barron N."/>
            <person name="Manako K."/>
            <person name="Bowen J."/>
            <person name="Foster T."/>
            <person name="Erridge Z."/>
            <person name="Tiffin H."/>
            <person name="Waite C."/>
            <person name="Davies K."/>
            <person name="Grierson E."/>
            <person name="Laing W."/>
            <person name="Kirk R."/>
            <person name="Chen X."/>
            <person name="Wood M."/>
            <person name="Montefiori M."/>
            <person name="Brummell D."/>
            <person name="Schwinn K."/>
            <person name="Catanach A."/>
            <person name="Fullerton C."/>
            <person name="Li D."/>
            <person name="Meiyalaghan S."/>
            <person name="Nieuwenhuizen N."/>
            <person name="Read N."/>
            <person name="Prakash R."/>
            <person name="Hunter D."/>
            <person name="Zhang H."/>
            <person name="Mckenzie M."/>
            <person name="Knabel M."/>
            <person name="Harris A."/>
            <person name="Allan A."/>
            <person name="Chen A."/>
            <person name="Janssen B."/>
            <person name="Plunkett B."/>
            <person name="Dwamena C."/>
            <person name="Voogd C."/>
            <person name="Leif D."/>
            <person name="Lafferty D."/>
            <person name="Souleyre E."/>
            <person name="Varkonyi-Gasic E."/>
            <person name="Gambi F."/>
            <person name="Hanley J."/>
            <person name="Yao J.-L."/>
            <person name="Cheung J."/>
            <person name="David K."/>
            <person name="Warren B."/>
            <person name="Marsh K."/>
            <person name="Snowden K."/>
            <person name="Lin-Wang K."/>
            <person name="Brian L."/>
            <person name="Martinez-Sanchez M."/>
            <person name="Wang M."/>
            <person name="Ileperuma N."/>
            <person name="Macnee N."/>
            <person name="Campin R."/>
            <person name="Mcatee P."/>
            <person name="Drummond R."/>
            <person name="Espley R."/>
            <person name="Ireland H."/>
            <person name="Wu R."/>
            <person name="Atkinson R."/>
            <person name="Karunairetnam S."/>
            <person name="Bulley S."/>
            <person name="Chunkath S."/>
            <person name="Hanley Z."/>
            <person name="Storey R."/>
            <person name="Thrimawithana A."/>
            <person name="Thomson S."/>
            <person name="David C."/>
            <person name="Testolin R."/>
        </authorList>
    </citation>
    <scope>NUCLEOTIDE SEQUENCE [LARGE SCALE GENOMIC DNA]</scope>
    <source>
        <strain evidence="6">cv. Red5</strain>
        <tissue evidence="5">Young leaf</tissue>
    </source>
</reference>
<feature type="domain" description="TIR" evidence="4">
    <location>
        <begin position="1"/>
        <end position="99"/>
    </location>
</feature>
<dbReference type="SUPFAM" id="SSF46785">
    <property type="entry name" value="Winged helix' DNA-binding domain"/>
    <property type="match status" value="1"/>
</dbReference>
<sequence>MILNRKRTSKYMVLPVFYDVDPSQVRKQMGCFEEAFSRHERRFEAETAERKKEGKGKIEGWREALREVANLAGMNLPNQADGYESRFIQKIIKVIGDKLSRTVLNMAPYLIGIHSRSENIQLWLEDGSTDVVVAAICGMGGIGKTTVAKYLYNWNFSRFEGSSFLANVREIAKQQDGLIRLQRQLLSDILNGRKENIYSVDEGIIKIRDSICGKKVLIVLDDVEKSDQLDTVLGMCDWIFLGSKIVITTRREGLLKDIEVCKVYRLETLDSEESLELFNWHAFGQNHPIDDYMEDSKKFVNHCGGLPLAIKILGSSLSGKPLNIWKSQLEKLKAIPDSEIFEKLRLSYDSLQDDHDKDLFLHVACFFVGKDKDLTITILDRCDFYTMVGIQNLIDRCLLTVDERNKLAMHQLLQEMGKEIVR</sequence>
<proteinExistence type="predicted"/>
<dbReference type="InterPro" id="IPR058192">
    <property type="entry name" value="WHD_ROQ1-like"/>
</dbReference>
<keyword evidence="6" id="KW-1185">Reference proteome</keyword>
<dbReference type="GO" id="GO:0043531">
    <property type="term" value="F:ADP binding"/>
    <property type="evidence" value="ECO:0007669"/>
    <property type="project" value="InterPro"/>
</dbReference>
<dbReference type="EMBL" id="NKQK01000010">
    <property type="protein sequence ID" value="PSS19236.1"/>
    <property type="molecule type" value="Genomic_DNA"/>
</dbReference>
<dbReference type="InterPro" id="IPR027417">
    <property type="entry name" value="P-loop_NTPase"/>
</dbReference>
<dbReference type="PANTHER" id="PTHR11017:SF267">
    <property type="entry name" value="TMV RESISTANCE PROTEIN N-LIKE"/>
    <property type="match status" value="1"/>
</dbReference>
<dbReference type="Gene3D" id="1.10.8.430">
    <property type="entry name" value="Helical domain of apoptotic protease-activating factors"/>
    <property type="match status" value="1"/>
</dbReference>
<keyword evidence="3" id="KW-0611">Plant defense</keyword>
<evidence type="ECO:0000259" key="4">
    <source>
        <dbReference type="PROSITE" id="PS50104"/>
    </source>
</evidence>
<keyword evidence="1" id="KW-0433">Leucine-rich repeat</keyword>
<accession>A0A2R6R1X4</accession>
<dbReference type="InterPro" id="IPR002182">
    <property type="entry name" value="NB-ARC"/>
</dbReference>
<organism evidence="5 6">
    <name type="scientific">Actinidia chinensis var. chinensis</name>
    <name type="common">Chinese soft-hair kiwi</name>
    <dbReference type="NCBI Taxonomy" id="1590841"/>
    <lineage>
        <taxon>Eukaryota</taxon>
        <taxon>Viridiplantae</taxon>
        <taxon>Streptophyta</taxon>
        <taxon>Embryophyta</taxon>
        <taxon>Tracheophyta</taxon>
        <taxon>Spermatophyta</taxon>
        <taxon>Magnoliopsida</taxon>
        <taxon>eudicotyledons</taxon>
        <taxon>Gunneridae</taxon>
        <taxon>Pentapetalae</taxon>
        <taxon>asterids</taxon>
        <taxon>Ericales</taxon>
        <taxon>Actinidiaceae</taxon>
        <taxon>Actinidia</taxon>
    </lineage>
</organism>
<dbReference type="FunCoup" id="A0A2R6R1X4">
    <property type="interactions" value="42"/>
</dbReference>
<dbReference type="OMA" id="VCIATIC"/>
<keyword evidence="2" id="KW-0677">Repeat</keyword>
<dbReference type="InterPro" id="IPR000157">
    <property type="entry name" value="TIR_dom"/>
</dbReference>
<dbReference type="PROSITE" id="PS50104">
    <property type="entry name" value="TIR"/>
    <property type="match status" value="1"/>
</dbReference>
<dbReference type="InterPro" id="IPR035897">
    <property type="entry name" value="Toll_tir_struct_dom_sf"/>
</dbReference>
<dbReference type="Gene3D" id="3.40.50.300">
    <property type="entry name" value="P-loop containing nucleotide triphosphate hydrolases"/>
    <property type="match status" value="1"/>
</dbReference>
<evidence type="ECO:0000256" key="3">
    <source>
        <dbReference type="ARBA" id="ARBA00022821"/>
    </source>
</evidence>
<dbReference type="AlphaFoldDB" id="A0A2R6R1X4"/>
<dbReference type="PANTHER" id="PTHR11017">
    <property type="entry name" value="LEUCINE-RICH REPEAT-CONTAINING PROTEIN"/>
    <property type="match status" value="1"/>
</dbReference>
<dbReference type="InParanoid" id="A0A2R6R1X4"/>
<dbReference type="Pfam" id="PF00931">
    <property type="entry name" value="NB-ARC"/>
    <property type="match status" value="1"/>
</dbReference>
<gene>
    <name evidence="5" type="ORF">CEY00_Acc11278</name>
</gene>
<dbReference type="InterPro" id="IPR044974">
    <property type="entry name" value="Disease_R_plants"/>
</dbReference>
<dbReference type="OrthoDB" id="1357022at2759"/>
<dbReference type="InterPro" id="IPR036390">
    <property type="entry name" value="WH_DNA-bd_sf"/>
</dbReference>
<reference evidence="6" key="2">
    <citation type="journal article" date="2018" name="BMC Genomics">
        <title>A manually annotated Actinidia chinensis var. chinensis (kiwifruit) genome highlights the challenges associated with draft genomes and gene prediction in plants.</title>
        <authorList>
            <person name="Pilkington S.M."/>
            <person name="Crowhurst R."/>
            <person name="Hilario E."/>
            <person name="Nardozza S."/>
            <person name="Fraser L."/>
            <person name="Peng Y."/>
            <person name="Gunaseelan K."/>
            <person name="Simpson R."/>
            <person name="Tahir J."/>
            <person name="Deroles S.C."/>
            <person name="Templeton K."/>
            <person name="Luo Z."/>
            <person name="Davy M."/>
            <person name="Cheng C."/>
            <person name="McNeilage M."/>
            <person name="Scaglione D."/>
            <person name="Liu Y."/>
            <person name="Zhang Q."/>
            <person name="Datson P."/>
            <person name="De Silva N."/>
            <person name="Gardiner S.E."/>
            <person name="Bassett H."/>
            <person name="Chagne D."/>
            <person name="McCallum J."/>
            <person name="Dzierzon H."/>
            <person name="Deng C."/>
            <person name="Wang Y.Y."/>
            <person name="Barron L."/>
            <person name="Manako K."/>
            <person name="Bowen J."/>
            <person name="Foster T.M."/>
            <person name="Erridge Z.A."/>
            <person name="Tiffin H."/>
            <person name="Waite C.N."/>
            <person name="Davies K.M."/>
            <person name="Grierson E.P."/>
            <person name="Laing W.A."/>
            <person name="Kirk R."/>
            <person name="Chen X."/>
            <person name="Wood M."/>
            <person name="Montefiori M."/>
            <person name="Brummell D.A."/>
            <person name="Schwinn K.E."/>
            <person name="Catanach A."/>
            <person name="Fullerton C."/>
            <person name="Li D."/>
            <person name="Meiyalaghan S."/>
            <person name="Nieuwenhuizen N."/>
            <person name="Read N."/>
            <person name="Prakash R."/>
            <person name="Hunter D."/>
            <person name="Zhang H."/>
            <person name="McKenzie M."/>
            <person name="Knabel M."/>
            <person name="Harris A."/>
            <person name="Allan A.C."/>
            <person name="Gleave A."/>
            <person name="Chen A."/>
            <person name="Janssen B.J."/>
            <person name="Plunkett B."/>
            <person name="Ampomah-Dwamena C."/>
            <person name="Voogd C."/>
            <person name="Leif D."/>
            <person name="Lafferty D."/>
            <person name="Souleyre E.J.F."/>
            <person name="Varkonyi-Gasic E."/>
            <person name="Gambi F."/>
            <person name="Hanley J."/>
            <person name="Yao J.L."/>
            <person name="Cheung J."/>
            <person name="David K.M."/>
            <person name="Warren B."/>
            <person name="Marsh K."/>
            <person name="Snowden K.C."/>
            <person name="Lin-Wang K."/>
            <person name="Brian L."/>
            <person name="Martinez-Sanchez M."/>
            <person name="Wang M."/>
            <person name="Ileperuma N."/>
            <person name="Macnee N."/>
            <person name="Campin R."/>
            <person name="McAtee P."/>
            <person name="Drummond R.S.M."/>
            <person name="Espley R.V."/>
            <person name="Ireland H.S."/>
            <person name="Wu R."/>
            <person name="Atkinson R.G."/>
            <person name="Karunairetnam S."/>
            <person name="Bulley S."/>
            <person name="Chunkath S."/>
            <person name="Hanley Z."/>
            <person name="Storey R."/>
            <person name="Thrimawithana A.H."/>
            <person name="Thomson S."/>
            <person name="David C."/>
            <person name="Testolin R."/>
            <person name="Huang H."/>
            <person name="Hellens R.P."/>
            <person name="Schaffer R.J."/>
        </authorList>
    </citation>
    <scope>NUCLEOTIDE SEQUENCE [LARGE SCALE GENOMIC DNA]</scope>
    <source>
        <strain evidence="6">cv. Red5</strain>
    </source>
</reference>
<dbReference type="GO" id="GO:0007165">
    <property type="term" value="P:signal transduction"/>
    <property type="evidence" value="ECO:0007669"/>
    <property type="project" value="InterPro"/>
</dbReference>
<comment type="caution">
    <text evidence="5">The sequence shown here is derived from an EMBL/GenBank/DDBJ whole genome shotgun (WGS) entry which is preliminary data.</text>
</comment>
<dbReference type="PRINTS" id="PR00364">
    <property type="entry name" value="DISEASERSIST"/>
</dbReference>
<evidence type="ECO:0000256" key="1">
    <source>
        <dbReference type="ARBA" id="ARBA00022614"/>
    </source>
</evidence>
<dbReference type="GO" id="GO:0006952">
    <property type="term" value="P:defense response"/>
    <property type="evidence" value="ECO:0007669"/>
    <property type="project" value="UniProtKB-KW"/>
</dbReference>
<dbReference type="Pfam" id="PF01582">
    <property type="entry name" value="TIR"/>
    <property type="match status" value="1"/>
</dbReference>
<dbReference type="Pfam" id="PF23282">
    <property type="entry name" value="WHD_ROQ1"/>
    <property type="match status" value="1"/>
</dbReference>
<dbReference type="SUPFAM" id="SSF52200">
    <property type="entry name" value="Toll/Interleukin receptor TIR domain"/>
    <property type="match status" value="1"/>
</dbReference>